<dbReference type="Pfam" id="PF00497">
    <property type="entry name" value="SBP_bac_3"/>
    <property type="match status" value="1"/>
</dbReference>
<dbReference type="SMART" id="SM00062">
    <property type="entry name" value="PBPb"/>
    <property type="match status" value="1"/>
</dbReference>
<feature type="signal peptide" evidence="2">
    <location>
        <begin position="1"/>
        <end position="20"/>
    </location>
</feature>
<comment type="caution">
    <text evidence="4">The sequence shown here is derived from an EMBL/GenBank/DDBJ whole genome shotgun (WGS) entry which is preliminary data.</text>
</comment>
<proteinExistence type="predicted"/>
<dbReference type="Gene3D" id="3.40.190.10">
    <property type="entry name" value="Periplasmic binding protein-like II"/>
    <property type="match status" value="2"/>
</dbReference>
<sequence length="255" mass="26769">MRRCLSALLLAAVAGGVASAQPVMLDTIKARGTLIVGTPGDYRPFAVRNPDGSYEGADIDMAKGFAGKLGVRLEIVPTSWAALQGDFDAGKFDIAIGGITVTPDRAAKGDFSVSLLEDGKRPVVRCADKDKFVSIAAIDQPATRVVVNPGAANEAFARANFHQAPITVNPDNITVPDQIVANKADVFVTDGIEVDLIAKRHPGVLCAAAVPAPFTHLTKAWYFPKDDALKQAIDGYLGPAKADGTWAATLEAAMQ</sequence>
<feature type="chain" id="PRO_5035179723" evidence="2">
    <location>
        <begin position="21"/>
        <end position="255"/>
    </location>
</feature>
<dbReference type="Proteomes" id="UP000646365">
    <property type="component" value="Unassembled WGS sequence"/>
</dbReference>
<dbReference type="PANTHER" id="PTHR35936:SF19">
    <property type="entry name" value="AMINO-ACID-BINDING PROTEIN YXEM-RELATED"/>
    <property type="match status" value="1"/>
</dbReference>
<gene>
    <name evidence="4" type="primary">pheC</name>
    <name evidence="4" type="ORF">GCM10011611_11160</name>
</gene>
<reference evidence="4" key="1">
    <citation type="journal article" date="2014" name="Int. J. Syst. Evol. Microbiol.">
        <title>Complete genome sequence of Corynebacterium casei LMG S-19264T (=DSM 44701T), isolated from a smear-ripened cheese.</title>
        <authorList>
            <consortium name="US DOE Joint Genome Institute (JGI-PGF)"/>
            <person name="Walter F."/>
            <person name="Albersmeier A."/>
            <person name="Kalinowski J."/>
            <person name="Ruckert C."/>
        </authorList>
    </citation>
    <scope>NUCLEOTIDE SEQUENCE</scope>
    <source>
        <strain evidence="4">CGMCC 1.15725</strain>
    </source>
</reference>
<organism evidence="4 5">
    <name type="scientific">Aliidongia dinghuensis</name>
    <dbReference type="NCBI Taxonomy" id="1867774"/>
    <lineage>
        <taxon>Bacteria</taxon>
        <taxon>Pseudomonadati</taxon>
        <taxon>Pseudomonadota</taxon>
        <taxon>Alphaproteobacteria</taxon>
        <taxon>Rhodospirillales</taxon>
        <taxon>Dongiaceae</taxon>
        <taxon>Aliidongia</taxon>
    </lineage>
</organism>
<evidence type="ECO:0000256" key="2">
    <source>
        <dbReference type="SAM" id="SignalP"/>
    </source>
</evidence>
<dbReference type="InterPro" id="IPR001638">
    <property type="entry name" value="Solute-binding_3/MltF_N"/>
</dbReference>
<evidence type="ECO:0000259" key="3">
    <source>
        <dbReference type="SMART" id="SM00062"/>
    </source>
</evidence>
<keyword evidence="1 2" id="KW-0732">Signal</keyword>
<feature type="domain" description="Solute-binding protein family 3/N-terminal" evidence="3">
    <location>
        <begin position="33"/>
        <end position="253"/>
    </location>
</feature>
<dbReference type="EMBL" id="BMJQ01000002">
    <property type="protein sequence ID" value="GGF07483.1"/>
    <property type="molecule type" value="Genomic_DNA"/>
</dbReference>
<accession>A0A8J2YRU0</accession>
<protein>
    <submittedName>
        <fullName evidence="4">Cyclohexadienyl dehydratase</fullName>
    </submittedName>
</protein>
<evidence type="ECO:0000313" key="4">
    <source>
        <dbReference type="EMBL" id="GGF07483.1"/>
    </source>
</evidence>
<evidence type="ECO:0000256" key="1">
    <source>
        <dbReference type="ARBA" id="ARBA00022729"/>
    </source>
</evidence>
<dbReference type="PANTHER" id="PTHR35936">
    <property type="entry name" value="MEMBRANE-BOUND LYTIC MUREIN TRANSGLYCOSYLASE F"/>
    <property type="match status" value="1"/>
</dbReference>
<name>A0A8J2YRU0_9PROT</name>
<dbReference type="AlphaFoldDB" id="A0A8J2YRU0"/>
<keyword evidence="5" id="KW-1185">Reference proteome</keyword>
<reference evidence="4" key="2">
    <citation type="submission" date="2020-09" db="EMBL/GenBank/DDBJ databases">
        <authorList>
            <person name="Sun Q."/>
            <person name="Zhou Y."/>
        </authorList>
    </citation>
    <scope>NUCLEOTIDE SEQUENCE</scope>
    <source>
        <strain evidence="4">CGMCC 1.15725</strain>
    </source>
</reference>
<evidence type="ECO:0000313" key="5">
    <source>
        <dbReference type="Proteomes" id="UP000646365"/>
    </source>
</evidence>
<dbReference type="SUPFAM" id="SSF53850">
    <property type="entry name" value="Periplasmic binding protein-like II"/>
    <property type="match status" value="1"/>
</dbReference>
<dbReference type="RefSeq" id="WP_189043333.1">
    <property type="nucleotide sequence ID" value="NZ_BMJQ01000002.1"/>
</dbReference>